<reference evidence="6" key="1">
    <citation type="submission" date="2020-10" db="EMBL/GenBank/DDBJ databases">
        <authorList>
            <person name="Gilroy R."/>
        </authorList>
    </citation>
    <scope>NUCLEOTIDE SEQUENCE</scope>
    <source>
        <strain evidence="6">2478</strain>
    </source>
</reference>
<dbReference type="PANTHER" id="PTHR42852">
    <property type="entry name" value="THIOL:DISULFIDE INTERCHANGE PROTEIN DSBE"/>
    <property type="match status" value="1"/>
</dbReference>
<dbReference type="PROSITE" id="PS51352">
    <property type="entry name" value="THIOREDOXIN_2"/>
    <property type="match status" value="1"/>
</dbReference>
<dbReference type="AlphaFoldDB" id="A0A9D9IT88"/>
<dbReference type="InterPro" id="IPR013766">
    <property type="entry name" value="Thioredoxin_domain"/>
</dbReference>
<evidence type="ECO:0000313" key="7">
    <source>
        <dbReference type="Proteomes" id="UP000823771"/>
    </source>
</evidence>
<reference evidence="6" key="2">
    <citation type="journal article" date="2021" name="PeerJ">
        <title>Extensive microbial diversity within the chicken gut microbiome revealed by metagenomics and culture.</title>
        <authorList>
            <person name="Gilroy R."/>
            <person name="Ravi A."/>
            <person name="Getino M."/>
            <person name="Pursley I."/>
            <person name="Horton D.L."/>
            <person name="Alikhan N.F."/>
            <person name="Baker D."/>
            <person name="Gharbi K."/>
            <person name="Hall N."/>
            <person name="Watson M."/>
            <person name="Adriaenssens E.M."/>
            <person name="Foster-Nyarko E."/>
            <person name="Jarju S."/>
            <person name="Secka A."/>
            <person name="Antonio M."/>
            <person name="Oren A."/>
            <person name="Chaudhuri R.R."/>
            <person name="La Ragione R."/>
            <person name="Hildebrand F."/>
            <person name="Pallen M.J."/>
        </authorList>
    </citation>
    <scope>NUCLEOTIDE SEQUENCE</scope>
    <source>
        <strain evidence="6">2478</strain>
    </source>
</reference>
<dbReference type="GO" id="GO:0017004">
    <property type="term" value="P:cytochrome complex assembly"/>
    <property type="evidence" value="ECO:0007669"/>
    <property type="project" value="UniProtKB-KW"/>
</dbReference>
<dbReference type="GO" id="GO:0030313">
    <property type="term" value="C:cell envelope"/>
    <property type="evidence" value="ECO:0007669"/>
    <property type="project" value="UniProtKB-SubCell"/>
</dbReference>
<accession>A0A9D9IT88</accession>
<dbReference type="InterPro" id="IPR000866">
    <property type="entry name" value="AhpC/TSA"/>
</dbReference>
<evidence type="ECO:0000259" key="5">
    <source>
        <dbReference type="PROSITE" id="PS51352"/>
    </source>
</evidence>
<dbReference type="Gene3D" id="3.40.30.10">
    <property type="entry name" value="Glutaredoxin"/>
    <property type="match status" value="1"/>
</dbReference>
<dbReference type="Pfam" id="PF00578">
    <property type="entry name" value="AhpC-TSA"/>
    <property type="match status" value="1"/>
</dbReference>
<dbReference type="Proteomes" id="UP000823771">
    <property type="component" value="Unassembled WGS sequence"/>
</dbReference>
<evidence type="ECO:0000256" key="4">
    <source>
        <dbReference type="ARBA" id="ARBA00023284"/>
    </source>
</evidence>
<keyword evidence="3" id="KW-1015">Disulfide bond</keyword>
<comment type="subcellular location">
    <subcellularLocation>
        <location evidence="1">Cell envelope</location>
    </subcellularLocation>
</comment>
<dbReference type="PANTHER" id="PTHR42852:SF6">
    <property type="entry name" value="THIOL:DISULFIDE INTERCHANGE PROTEIN DSBE"/>
    <property type="match status" value="1"/>
</dbReference>
<comment type="caution">
    <text evidence="6">The sequence shown here is derived from an EMBL/GenBank/DDBJ whole genome shotgun (WGS) entry which is preliminary data.</text>
</comment>
<name>A0A9D9IT88_9BACT</name>
<dbReference type="EMBL" id="JADILZ010000028">
    <property type="protein sequence ID" value="MBO8477930.1"/>
    <property type="molecule type" value="Genomic_DNA"/>
</dbReference>
<evidence type="ECO:0000256" key="2">
    <source>
        <dbReference type="ARBA" id="ARBA00022748"/>
    </source>
</evidence>
<proteinExistence type="predicted"/>
<sequence length="439" mass="47928">MKRPAAYLILAAALASGCTGSRTVELPLTWNEGYASLPYGYAGIGSYDEQGEDSPWAGTRLVITAMPQGLSDIKVGDIDTDIYQTAYQAHISGYITDEWYNKLKESWDIQLDSIGLSATPVKTKVACAWGKDADGNMKMVIDSDNDLDLSDETPFTPLDGDAVFNGVNPDSLALASSVNATFEKVVDGKAVKMTVPVSVVTFNGYGPSYNIACHATAEYGGQRLGVTSADFCNSAFQSISVALLADSDTVKAKREDMLKKNEFLEIGHELLRIKGVDKNRNVLILEKTDKPKSELLSSQVGYKAFPFEGVEFSAKDTISLDGFKGKYVLLDFWATWCKPCLDEIPHLKELYSMTDRADFEIVGIAEYSSAESIAMTIEKYGIQWPLILSDNDSRIGGVYGIQGYPTTFLLDREGAIIAKNLRGKALEEKVLNILGPNEN</sequence>
<keyword evidence="4" id="KW-0676">Redox-active center</keyword>
<dbReference type="SUPFAM" id="SSF52833">
    <property type="entry name" value="Thioredoxin-like"/>
    <property type="match status" value="1"/>
</dbReference>
<dbReference type="CDD" id="cd02966">
    <property type="entry name" value="TlpA_like_family"/>
    <property type="match status" value="1"/>
</dbReference>
<evidence type="ECO:0000313" key="6">
    <source>
        <dbReference type="EMBL" id="MBO8477930.1"/>
    </source>
</evidence>
<dbReference type="InterPro" id="IPR050553">
    <property type="entry name" value="Thioredoxin_ResA/DsbE_sf"/>
</dbReference>
<evidence type="ECO:0000256" key="3">
    <source>
        <dbReference type="ARBA" id="ARBA00023157"/>
    </source>
</evidence>
<keyword evidence="2" id="KW-0201">Cytochrome c-type biogenesis</keyword>
<dbReference type="PROSITE" id="PS51257">
    <property type="entry name" value="PROKAR_LIPOPROTEIN"/>
    <property type="match status" value="1"/>
</dbReference>
<organism evidence="6 7">
    <name type="scientific">Candidatus Cryptobacteroides excrementipullorum</name>
    <dbReference type="NCBI Taxonomy" id="2840761"/>
    <lineage>
        <taxon>Bacteria</taxon>
        <taxon>Pseudomonadati</taxon>
        <taxon>Bacteroidota</taxon>
        <taxon>Bacteroidia</taxon>
        <taxon>Bacteroidales</taxon>
        <taxon>Candidatus Cryptobacteroides</taxon>
    </lineage>
</organism>
<dbReference type="GO" id="GO:0016209">
    <property type="term" value="F:antioxidant activity"/>
    <property type="evidence" value="ECO:0007669"/>
    <property type="project" value="InterPro"/>
</dbReference>
<dbReference type="GO" id="GO:0016491">
    <property type="term" value="F:oxidoreductase activity"/>
    <property type="evidence" value="ECO:0007669"/>
    <property type="project" value="InterPro"/>
</dbReference>
<gene>
    <name evidence="6" type="ORF">IAB80_03430</name>
</gene>
<protein>
    <submittedName>
        <fullName evidence="6">TlpA family protein disulfide reductase</fullName>
    </submittedName>
</protein>
<evidence type="ECO:0000256" key="1">
    <source>
        <dbReference type="ARBA" id="ARBA00004196"/>
    </source>
</evidence>
<feature type="domain" description="Thioredoxin" evidence="5">
    <location>
        <begin position="298"/>
        <end position="439"/>
    </location>
</feature>
<dbReference type="InterPro" id="IPR036249">
    <property type="entry name" value="Thioredoxin-like_sf"/>
</dbReference>